<dbReference type="AlphaFoldDB" id="A0AAW1X0M1"/>
<organism evidence="3 4">
    <name type="scientific">Rubus argutus</name>
    <name type="common">Southern blackberry</name>
    <dbReference type="NCBI Taxonomy" id="59490"/>
    <lineage>
        <taxon>Eukaryota</taxon>
        <taxon>Viridiplantae</taxon>
        <taxon>Streptophyta</taxon>
        <taxon>Embryophyta</taxon>
        <taxon>Tracheophyta</taxon>
        <taxon>Spermatophyta</taxon>
        <taxon>Magnoliopsida</taxon>
        <taxon>eudicotyledons</taxon>
        <taxon>Gunneridae</taxon>
        <taxon>Pentapetalae</taxon>
        <taxon>rosids</taxon>
        <taxon>fabids</taxon>
        <taxon>Rosales</taxon>
        <taxon>Rosaceae</taxon>
        <taxon>Rosoideae</taxon>
        <taxon>Rosoideae incertae sedis</taxon>
        <taxon>Rubus</taxon>
    </lineage>
</organism>
<dbReference type="Proteomes" id="UP001457282">
    <property type="component" value="Unassembled WGS sequence"/>
</dbReference>
<name>A0AAW1X0M1_RUBAR</name>
<dbReference type="SUPFAM" id="SSF51735">
    <property type="entry name" value="NAD(P)-binding Rossmann-fold domains"/>
    <property type="match status" value="1"/>
</dbReference>
<dbReference type="EMBL" id="JBEDUW010000005">
    <property type="protein sequence ID" value="KAK9929838.1"/>
    <property type="molecule type" value="Genomic_DNA"/>
</dbReference>
<protein>
    <submittedName>
        <fullName evidence="3">Uncharacterized protein</fullName>
    </submittedName>
</protein>
<evidence type="ECO:0000313" key="3">
    <source>
        <dbReference type="EMBL" id="KAK9929838.1"/>
    </source>
</evidence>
<dbReference type="InterPro" id="IPR036291">
    <property type="entry name" value="NAD(P)-bd_dom_sf"/>
</dbReference>
<evidence type="ECO:0000256" key="1">
    <source>
        <dbReference type="ARBA" id="ARBA00006484"/>
    </source>
</evidence>
<keyword evidence="4" id="KW-1185">Reference proteome</keyword>
<accession>A0AAW1X0M1</accession>
<comment type="caution">
    <text evidence="3">The sequence shown here is derived from an EMBL/GenBank/DDBJ whole genome shotgun (WGS) entry which is preliminary data.</text>
</comment>
<gene>
    <name evidence="3" type="ORF">M0R45_026916</name>
</gene>
<dbReference type="InterPro" id="IPR002347">
    <property type="entry name" value="SDR_fam"/>
</dbReference>
<sequence length="125" mass="13612">MLITYNVDDKVAVNSAEETSRSSPPSLESRPVCVITGATSGLGAAAAHALSRHGFLVVLVGRSSQLLEKTILDIKSKNKNAHLKAFEVDLSSFCSILLFKASLQQWLSDSQMQRRLDTPPKAMIR</sequence>
<comment type="similarity">
    <text evidence="1">Belongs to the short-chain dehydrogenases/reductases (SDR) family.</text>
</comment>
<evidence type="ECO:0000313" key="4">
    <source>
        <dbReference type="Proteomes" id="UP001457282"/>
    </source>
</evidence>
<reference evidence="3 4" key="1">
    <citation type="journal article" date="2023" name="G3 (Bethesda)">
        <title>A chromosome-length genome assembly and annotation of blackberry (Rubus argutus, cv. 'Hillquist').</title>
        <authorList>
            <person name="Bruna T."/>
            <person name="Aryal R."/>
            <person name="Dudchenko O."/>
            <person name="Sargent D.J."/>
            <person name="Mead D."/>
            <person name="Buti M."/>
            <person name="Cavallini A."/>
            <person name="Hytonen T."/>
            <person name="Andres J."/>
            <person name="Pham M."/>
            <person name="Weisz D."/>
            <person name="Mascagni F."/>
            <person name="Usai G."/>
            <person name="Natali L."/>
            <person name="Bassil N."/>
            <person name="Fernandez G.E."/>
            <person name="Lomsadze A."/>
            <person name="Armour M."/>
            <person name="Olukolu B."/>
            <person name="Poorten T."/>
            <person name="Britton C."/>
            <person name="Davik J."/>
            <person name="Ashrafi H."/>
            <person name="Aiden E.L."/>
            <person name="Borodovsky M."/>
            <person name="Worthington M."/>
        </authorList>
    </citation>
    <scope>NUCLEOTIDE SEQUENCE [LARGE SCALE GENOMIC DNA]</scope>
    <source>
        <strain evidence="3">PI 553951</strain>
    </source>
</reference>
<dbReference type="PANTHER" id="PTHR24320:SF227">
    <property type="entry name" value="RETINOL DEHYDROGENASE 11"/>
    <property type="match status" value="1"/>
</dbReference>
<dbReference type="Gene3D" id="3.40.50.720">
    <property type="entry name" value="NAD(P)-binding Rossmann-like Domain"/>
    <property type="match status" value="1"/>
</dbReference>
<keyword evidence="2" id="KW-0560">Oxidoreductase</keyword>
<proteinExistence type="inferred from homology"/>
<dbReference type="PANTHER" id="PTHR24320">
    <property type="entry name" value="RETINOL DEHYDROGENASE"/>
    <property type="match status" value="1"/>
</dbReference>
<dbReference type="Pfam" id="PF00106">
    <property type="entry name" value="adh_short"/>
    <property type="match status" value="1"/>
</dbReference>
<evidence type="ECO:0000256" key="2">
    <source>
        <dbReference type="ARBA" id="ARBA00023002"/>
    </source>
</evidence>
<dbReference type="GO" id="GO:0016491">
    <property type="term" value="F:oxidoreductase activity"/>
    <property type="evidence" value="ECO:0007669"/>
    <property type="project" value="UniProtKB-KW"/>
</dbReference>